<dbReference type="Pfam" id="PF09451">
    <property type="entry name" value="ATG27"/>
    <property type="match status" value="1"/>
</dbReference>
<evidence type="ECO:0000313" key="11">
    <source>
        <dbReference type="Proteomes" id="UP000284706"/>
    </source>
</evidence>
<dbReference type="InterPro" id="IPR018939">
    <property type="entry name" value="Autophagy-rel_prot_27"/>
</dbReference>
<dbReference type="PANTHER" id="PTHR15071:SF13">
    <property type="entry name" value="AUTOPHAGY-RELATED PROTEIN 27"/>
    <property type="match status" value="1"/>
</dbReference>
<dbReference type="Gene3D" id="2.70.130.10">
    <property type="entry name" value="Mannose-6-phosphate receptor binding domain"/>
    <property type="match status" value="1"/>
</dbReference>
<feature type="region of interest" description="Disordered" evidence="7">
    <location>
        <begin position="192"/>
        <end position="211"/>
    </location>
</feature>
<dbReference type="GO" id="GO:0012505">
    <property type="term" value="C:endomembrane system"/>
    <property type="evidence" value="ECO:0007669"/>
    <property type="project" value="UniProtKB-ARBA"/>
</dbReference>
<dbReference type="EMBL" id="NHYE01000131">
    <property type="protein sequence ID" value="PPR07377.1"/>
    <property type="molecule type" value="Genomic_DNA"/>
</dbReference>
<evidence type="ECO:0000256" key="6">
    <source>
        <dbReference type="ARBA" id="ARBA00023136"/>
    </source>
</evidence>
<dbReference type="Proteomes" id="UP000284706">
    <property type="component" value="Unassembled WGS sequence"/>
</dbReference>
<sequence>MILRSRRCYDILFLFAYLLVDLPPLTAADPSFDCRVAVGNTKFDLQPLAGEHVVNRTRQLPPTTMVDSLRFNLCADLTSQEGLPEQDQCPPGTRACLLKINQKENELDRIIAVIPVAQTSTLEPMFSASLSPKHLLLQLRGAEYPSSSDTLLVRQTLNLTLSCDPQATSDPEFVGYDGSILDLKWNSRAGCPLQEDDDGKDKEGNNDGHADDGKASVGSGIGWFFLVLLLAFFAYFGLGAYYNYSTYGATGYDLIPHRDFWKEVPYMLSDVVSHLCSDVRSRRTASRGGYISV</sequence>
<evidence type="ECO:0000256" key="1">
    <source>
        <dbReference type="ARBA" id="ARBA00004472"/>
    </source>
</evidence>
<dbReference type="OrthoDB" id="29460at2759"/>
<protein>
    <submittedName>
        <fullName evidence="10">Uncharacterized protein</fullName>
    </submittedName>
</protein>
<dbReference type="AlphaFoldDB" id="A0A409YWH8"/>
<organism evidence="10 11">
    <name type="scientific">Gymnopilus dilepis</name>
    <dbReference type="NCBI Taxonomy" id="231916"/>
    <lineage>
        <taxon>Eukaryota</taxon>
        <taxon>Fungi</taxon>
        <taxon>Dikarya</taxon>
        <taxon>Basidiomycota</taxon>
        <taxon>Agaricomycotina</taxon>
        <taxon>Agaricomycetes</taxon>
        <taxon>Agaricomycetidae</taxon>
        <taxon>Agaricales</taxon>
        <taxon>Agaricineae</taxon>
        <taxon>Hymenogastraceae</taxon>
        <taxon>Gymnopilus</taxon>
    </lineage>
</organism>
<proteinExistence type="predicted"/>
<dbReference type="PANTHER" id="PTHR15071">
    <property type="entry name" value="MANNOSE-6-PHOSPHATE RECEPTOR FAMILY MEMBER"/>
    <property type="match status" value="1"/>
</dbReference>
<keyword evidence="2 8" id="KW-0812">Transmembrane</keyword>
<evidence type="ECO:0000313" key="10">
    <source>
        <dbReference type="EMBL" id="PPR07377.1"/>
    </source>
</evidence>
<comment type="subcellular location">
    <subcellularLocation>
        <location evidence="1">Preautophagosomal structure membrane</location>
        <topology evidence="1">Single-pass type I membrane protein</topology>
    </subcellularLocation>
</comment>
<reference evidence="10 11" key="1">
    <citation type="journal article" date="2018" name="Evol. Lett.">
        <title>Horizontal gene cluster transfer increased hallucinogenic mushroom diversity.</title>
        <authorList>
            <person name="Reynolds H.T."/>
            <person name="Vijayakumar V."/>
            <person name="Gluck-Thaler E."/>
            <person name="Korotkin H.B."/>
            <person name="Matheny P.B."/>
            <person name="Slot J.C."/>
        </authorList>
    </citation>
    <scope>NUCLEOTIDE SEQUENCE [LARGE SCALE GENOMIC DNA]</scope>
    <source>
        <strain evidence="10 11">SRW20</strain>
    </source>
</reference>
<evidence type="ECO:0000256" key="3">
    <source>
        <dbReference type="ARBA" id="ARBA00022729"/>
    </source>
</evidence>
<keyword evidence="4" id="KW-0653">Protein transport</keyword>
<evidence type="ECO:0000256" key="4">
    <source>
        <dbReference type="ARBA" id="ARBA00022927"/>
    </source>
</evidence>
<feature type="chain" id="PRO_5019364607" evidence="9">
    <location>
        <begin position="29"/>
        <end position="293"/>
    </location>
</feature>
<dbReference type="STRING" id="231916.A0A409YWH8"/>
<dbReference type="GO" id="GO:0015031">
    <property type="term" value="P:protein transport"/>
    <property type="evidence" value="ECO:0007669"/>
    <property type="project" value="UniProtKB-KW"/>
</dbReference>
<dbReference type="InterPro" id="IPR009011">
    <property type="entry name" value="Man6P_isomerase_rcpt-bd_dom_sf"/>
</dbReference>
<name>A0A409YWH8_9AGAR</name>
<gene>
    <name evidence="10" type="ORF">CVT26_013693</name>
</gene>
<evidence type="ECO:0000256" key="9">
    <source>
        <dbReference type="SAM" id="SignalP"/>
    </source>
</evidence>
<dbReference type="SUPFAM" id="SSF50911">
    <property type="entry name" value="Mannose 6-phosphate receptor domain"/>
    <property type="match status" value="1"/>
</dbReference>
<keyword evidence="3 9" id="KW-0732">Signal</keyword>
<keyword evidence="5 8" id="KW-1133">Transmembrane helix</keyword>
<accession>A0A409YWH8</accession>
<dbReference type="GO" id="GO:0034045">
    <property type="term" value="C:phagophore assembly site membrane"/>
    <property type="evidence" value="ECO:0007669"/>
    <property type="project" value="UniProtKB-SubCell"/>
</dbReference>
<evidence type="ECO:0000256" key="5">
    <source>
        <dbReference type="ARBA" id="ARBA00022989"/>
    </source>
</evidence>
<dbReference type="InParanoid" id="A0A409YWH8"/>
<evidence type="ECO:0000256" key="8">
    <source>
        <dbReference type="SAM" id="Phobius"/>
    </source>
</evidence>
<feature type="transmembrane region" description="Helical" evidence="8">
    <location>
        <begin position="221"/>
        <end position="242"/>
    </location>
</feature>
<keyword evidence="4" id="KW-0813">Transport</keyword>
<comment type="caution">
    <text evidence="10">The sequence shown here is derived from an EMBL/GenBank/DDBJ whole genome shotgun (WGS) entry which is preliminary data.</text>
</comment>
<keyword evidence="11" id="KW-1185">Reference proteome</keyword>
<evidence type="ECO:0000256" key="2">
    <source>
        <dbReference type="ARBA" id="ARBA00022692"/>
    </source>
</evidence>
<evidence type="ECO:0000256" key="7">
    <source>
        <dbReference type="SAM" id="MobiDB-lite"/>
    </source>
</evidence>
<keyword evidence="6 8" id="KW-0472">Membrane</keyword>
<feature type="compositionally biased region" description="Basic and acidic residues" evidence="7">
    <location>
        <begin position="199"/>
        <end position="211"/>
    </location>
</feature>
<feature type="signal peptide" evidence="9">
    <location>
        <begin position="1"/>
        <end position="28"/>
    </location>
</feature>